<dbReference type="InterPro" id="IPR036291">
    <property type="entry name" value="NAD(P)-bd_dom_sf"/>
</dbReference>
<dbReference type="Gene3D" id="3.40.50.720">
    <property type="entry name" value="NAD(P)-binding Rossmann-like Domain"/>
    <property type="match status" value="1"/>
</dbReference>
<dbReference type="PANTHER" id="PTHR47129">
    <property type="entry name" value="QUINONE OXIDOREDUCTASE 2"/>
    <property type="match status" value="1"/>
</dbReference>
<dbReference type="Pfam" id="PF05368">
    <property type="entry name" value="NmrA"/>
    <property type="match status" value="1"/>
</dbReference>
<dbReference type="InterPro" id="IPR052718">
    <property type="entry name" value="NmrA-type_oxidoreductase"/>
</dbReference>
<sequence>MILVTGATGGLGKAITKALGTHPHLKGSTRGLGDRITNFDENLDFSGVTKLMLISTMSADRFRQHKNAIDAAKDQGVKHIYYTSTALRDIRSSNVKDLMISHFQTEEYLKASGLKYTILRNTMYAEALNSFIKPEDRNIELPVGNGKVPFALREELGEAIAQLLLEDHENKTYNLVGDRFYSFQDIATQIGKAKDYEVIFEHKEKHYPELPPVLQYLFEGTLKDIREGQYEVSEFITVGQILKRESASLNEMLGSIGIIS</sequence>
<proteinExistence type="predicted"/>
<dbReference type="EMBL" id="CP002305">
    <property type="protein sequence ID" value="ADQ16643.1"/>
    <property type="molecule type" value="Genomic_DNA"/>
</dbReference>
<dbReference type="OrthoDB" id="9780595at2"/>
<dbReference type="RefSeq" id="WP_013407694.1">
    <property type="nucleotide sequence ID" value="NC_014655.1"/>
</dbReference>
<dbReference type="KEGG" id="lby:Lbys_0897"/>
<evidence type="ECO:0000313" key="3">
    <source>
        <dbReference type="Proteomes" id="UP000007435"/>
    </source>
</evidence>
<dbReference type="AlphaFoldDB" id="E4RR48"/>
<dbReference type="eggNOG" id="COG0702">
    <property type="taxonomic scope" value="Bacteria"/>
</dbReference>
<feature type="domain" description="NmrA-like" evidence="1">
    <location>
        <begin position="55"/>
        <end position="198"/>
    </location>
</feature>
<dbReference type="Proteomes" id="UP000007435">
    <property type="component" value="Chromosome"/>
</dbReference>
<gene>
    <name evidence="2" type="ordered locus">Lbys_0897</name>
</gene>
<dbReference type="InterPro" id="IPR008030">
    <property type="entry name" value="NmrA-like"/>
</dbReference>
<dbReference type="PANTHER" id="PTHR47129:SF1">
    <property type="entry name" value="NMRA-LIKE DOMAIN-CONTAINING PROTEIN"/>
    <property type="match status" value="1"/>
</dbReference>
<accession>E4RR48</accession>
<keyword evidence="3" id="KW-1185">Reference proteome</keyword>
<reference key="1">
    <citation type="submission" date="2010-11" db="EMBL/GenBank/DDBJ databases">
        <title>The complete genome of Leadbetterella byssophila DSM 17132.</title>
        <authorList>
            <consortium name="US DOE Joint Genome Institute (JGI-PGF)"/>
            <person name="Lucas S."/>
            <person name="Copeland A."/>
            <person name="Lapidus A."/>
            <person name="Glavina del Rio T."/>
            <person name="Dalin E."/>
            <person name="Tice H."/>
            <person name="Bruce D."/>
            <person name="Goodwin L."/>
            <person name="Pitluck S."/>
            <person name="Kyrpides N."/>
            <person name="Mavromatis K."/>
            <person name="Ivanova N."/>
            <person name="Teshima H."/>
            <person name="Brettin T."/>
            <person name="Detter J.C."/>
            <person name="Han C."/>
            <person name="Tapia R."/>
            <person name="Land M."/>
            <person name="Hauser L."/>
            <person name="Markowitz V."/>
            <person name="Cheng J.-F."/>
            <person name="Hugenholtz P."/>
            <person name="Woyke T."/>
            <person name="Wu D."/>
            <person name="Tindall B."/>
            <person name="Pomrenke H.G."/>
            <person name="Brambilla E."/>
            <person name="Klenk H.-P."/>
            <person name="Eisen J.A."/>
        </authorList>
    </citation>
    <scope>NUCLEOTIDE SEQUENCE [LARGE SCALE GENOMIC DNA]</scope>
    <source>
        <strain>DSM 17132</strain>
    </source>
</reference>
<dbReference type="SUPFAM" id="SSF51735">
    <property type="entry name" value="NAD(P)-binding Rossmann-fold domains"/>
    <property type="match status" value="1"/>
</dbReference>
<reference evidence="2 3" key="2">
    <citation type="journal article" date="2011" name="Stand. Genomic Sci.">
        <title>Complete genome sequence of Leadbetterella byssophila type strain (4M15).</title>
        <authorList>
            <person name="Abt B."/>
            <person name="Teshima H."/>
            <person name="Lucas S."/>
            <person name="Lapidus A."/>
            <person name="Del Rio T.G."/>
            <person name="Nolan M."/>
            <person name="Tice H."/>
            <person name="Cheng J.F."/>
            <person name="Pitluck S."/>
            <person name="Liolios K."/>
            <person name="Pagani I."/>
            <person name="Ivanova N."/>
            <person name="Mavromatis K."/>
            <person name="Pati A."/>
            <person name="Tapia R."/>
            <person name="Han C."/>
            <person name="Goodwin L."/>
            <person name="Chen A."/>
            <person name="Palaniappan K."/>
            <person name="Land M."/>
            <person name="Hauser L."/>
            <person name="Chang Y.J."/>
            <person name="Jeffries C.D."/>
            <person name="Rohde M."/>
            <person name="Goker M."/>
            <person name="Tindall B.J."/>
            <person name="Detter J.C."/>
            <person name="Woyke T."/>
            <person name="Bristow J."/>
            <person name="Eisen J.A."/>
            <person name="Markowitz V."/>
            <person name="Hugenholtz P."/>
            <person name="Klenk H.P."/>
            <person name="Kyrpides N.C."/>
        </authorList>
    </citation>
    <scope>NUCLEOTIDE SEQUENCE [LARGE SCALE GENOMIC DNA]</scope>
    <source>
        <strain evidence="3">DSM 17132 / JCM 16389 / KACC 11308 / NBRC 106382 / 4M15</strain>
    </source>
</reference>
<evidence type="ECO:0000313" key="2">
    <source>
        <dbReference type="EMBL" id="ADQ16643.1"/>
    </source>
</evidence>
<dbReference type="STRING" id="649349.Lbys_0897"/>
<protein>
    <submittedName>
        <fullName evidence="2">NmrA family protein</fullName>
    </submittedName>
</protein>
<name>E4RR48_LEAB4</name>
<evidence type="ECO:0000259" key="1">
    <source>
        <dbReference type="Pfam" id="PF05368"/>
    </source>
</evidence>
<dbReference type="HOGENOM" id="CLU_007383_10_4_10"/>
<organism evidence="2 3">
    <name type="scientific">Leadbetterella byssophila (strain DSM 17132 / JCM 16389 / KACC 11308 / NBRC 106382 / 4M15)</name>
    <dbReference type="NCBI Taxonomy" id="649349"/>
    <lineage>
        <taxon>Bacteria</taxon>
        <taxon>Pseudomonadati</taxon>
        <taxon>Bacteroidota</taxon>
        <taxon>Cytophagia</taxon>
        <taxon>Cytophagales</taxon>
        <taxon>Leadbetterellaceae</taxon>
        <taxon>Leadbetterella</taxon>
    </lineage>
</organism>